<name>A0A815WVA5_9BILA</name>
<dbReference type="AlphaFoldDB" id="A0A815WVA5"/>
<dbReference type="OrthoDB" id="10547327at2759"/>
<sequence>MFPPCRQSNHQDPIINMAPAKDSTKAVSVSAIDKETIISVGRVRLEEIAKSPKGNNVSIKAQYRQDSTEDASTHRILAKKHQSSKSPKLHHEEHQLSSTLSSKIQVTKLSRNKVSTSCRTDISENSVELRHGEVKTYIIIDNQNKDVDSGISHQIRFARISRNSFINRNSTQITPDHAKSRSNTLDYDNSIQ</sequence>
<protein>
    <submittedName>
        <fullName evidence="2">Uncharacterized protein</fullName>
    </submittedName>
</protein>
<evidence type="ECO:0000256" key="1">
    <source>
        <dbReference type="SAM" id="MobiDB-lite"/>
    </source>
</evidence>
<reference evidence="2" key="1">
    <citation type="submission" date="2021-02" db="EMBL/GenBank/DDBJ databases">
        <authorList>
            <person name="Nowell W R."/>
        </authorList>
    </citation>
    <scope>NUCLEOTIDE SEQUENCE</scope>
</reference>
<comment type="caution">
    <text evidence="2">The sequence shown here is derived from an EMBL/GenBank/DDBJ whole genome shotgun (WGS) entry which is preliminary data.</text>
</comment>
<organism evidence="2 3">
    <name type="scientific">Rotaria magnacalcarata</name>
    <dbReference type="NCBI Taxonomy" id="392030"/>
    <lineage>
        <taxon>Eukaryota</taxon>
        <taxon>Metazoa</taxon>
        <taxon>Spiralia</taxon>
        <taxon>Gnathifera</taxon>
        <taxon>Rotifera</taxon>
        <taxon>Eurotatoria</taxon>
        <taxon>Bdelloidea</taxon>
        <taxon>Philodinida</taxon>
        <taxon>Philodinidae</taxon>
        <taxon>Rotaria</taxon>
    </lineage>
</organism>
<evidence type="ECO:0000313" key="3">
    <source>
        <dbReference type="Proteomes" id="UP000663834"/>
    </source>
</evidence>
<evidence type="ECO:0000313" key="2">
    <source>
        <dbReference type="EMBL" id="CAF1549097.1"/>
    </source>
</evidence>
<proteinExistence type="predicted"/>
<dbReference type="EMBL" id="CAJNOW010008882">
    <property type="protein sequence ID" value="CAF1549097.1"/>
    <property type="molecule type" value="Genomic_DNA"/>
</dbReference>
<accession>A0A815WVA5</accession>
<gene>
    <name evidence="2" type="ORF">KQP761_LOCUS17508</name>
</gene>
<feature type="compositionally biased region" description="Polar residues" evidence="1">
    <location>
        <begin position="181"/>
        <end position="192"/>
    </location>
</feature>
<dbReference type="Proteomes" id="UP000663834">
    <property type="component" value="Unassembled WGS sequence"/>
</dbReference>
<feature type="region of interest" description="Disordered" evidence="1">
    <location>
        <begin position="62"/>
        <end position="100"/>
    </location>
</feature>
<feature type="region of interest" description="Disordered" evidence="1">
    <location>
        <begin position="170"/>
        <end position="192"/>
    </location>
</feature>